<dbReference type="EMBL" id="LKAM01000002">
    <property type="protein sequence ID" value="KUM50103.1"/>
    <property type="molecule type" value="Genomic_DNA"/>
</dbReference>
<keyword evidence="1" id="KW-0496">Mitochondrion</keyword>
<gene>
    <name evidence="1" type="ORF">ABT39_MTgene3331</name>
</gene>
<proteinExistence type="predicted"/>
<protein>
    <submittedName>
        <fullName evidence="1">Uncharacterized protein</fullName>
    </submittedName>
</protein>
<comment type="caution">
    <text evidence="1">The sequence shown here is derived from an EMBL/GenBank/DDBJ whole genome shotgun (WGS) entry which is preliminary data.</text>
</comment>
<geneLocation type="mitochondrion" evidence="1"/>
<organism evidence="1">
    <name type="scientific">Picea glauca</name>
    <name type="common">White spruce</name>
    <name type="synonym">Pinus glauca</name>
    <dbReference type="NCBI Taxonomy" id="3330"/>
    <lineage>
        <taxon>Eukaryota</taxon>
        <taxon>Viridiplantae</taxon>
        <taxon>Streptophyta</taxon>
        <taxon>Embryophyta</taxon>
        <taxon>Tracheophyta</taxon>
        <taxon>Spermatophyta</taxon>
        <taxon>Pinopsida</taxon>
        <taxon>Pinidae</taxon>
        <taxon>Conifers I</taxon>
        <taxon>Pinales</taxon>
        <taxon>Pinaceae</taxon>
        <taxon>Picea</taxon>
    </lineage>
</organism>
<sequence length="72" mass="8098">MPYSLLPLPKLWNLERNLLTSPTPLSDLRERQAGRLLPVVLYPIILPIYICISQKDGHGPLAQSFSTRKSGI</sequence>
<accession>A0A124GNW5</accession>
<name>A0A124GNW5_PICGL</name>
<evidence type="ECO:0000313" key="1">
    <source>
        <dbReference type="EMBL" id="KUM50103.1"/>
    </source>
</evidence>
<dbReference type="AlphaFoldDB" id="A0A124GNW5"/>
<reference evidence="1" key="1">
    <citation type="journal article" date="2015" name="Genome Biol. Evol.">
        <title>Organellar Genomes of White Spruce (Picea glauca): Assembly and Annotation.</title>
        <authorList>
            <person name="Jackman S.D."/>
            <person name="Warren R.L."/>
            <person name="Gibb E.A."/>
            <person name="Vandervalk B.P."/>
            <person name="Mohamadi H."/>
            <person name="Chu J."/>
            <person name="Raymond A."/>
            <person name="Pleasance S."/>
            <person name="Coope R."/>
            <person name="Wildung M.R."/>
            <person name="Ritland C.E."/>
            <person name="Bousquet J."/>
            <person name="Jones S.J."/>
            <person name="Bohlmann J."/>
            <person name="Birol I."/>
        </authorList>
    </citation>
    <scope>NUCLEOTIDE SEQUENCE [LARGE SCALE GENOMIC DNA]</scope>
    <source>
        <tissue evidence="1">Flushing bud</tissue>
    </source>
</reference>